<dbReference type="CDD" id="cd00114">
    <property type="entry name" value="LIGANc"/>
    <property type="match status" value="1"/>
</dbReference>
<keyword evidence="6 15" id="KW-0479">Metal-binding</keyword>
<dbReference type="NCBIfam" id="NF005932">
    <property type="entry name" value="PRK07956.1"/>
    <property type="match status" value="1"/>
</dbReference>
<dbReference type="SUPFAM" id="SSF50249">
    <property type="entry name" value="Nucleic acid-binding proteins"/>
    <property type="match status" value="1"/>
</dbReference>
<dbReference type="FunFam" id="2.40.50.140:FF:000012">
    <property type="entry name" value="DNA ligase"/>
    <property type="match status" value="1"/>
</dbReference>
<evidence type="ECO:0000256" key="10">
    <source>
        <dbReference type="ARBA" id="ARBA00023027"/>
    </source>
</evidence>
<dbReference type="InterPro" id="IPR001357">
    <property type="entry name" value="BRCT_dom"/>
</dbReference>
<dbReference type="PANTHER" id="PTHR23389:SF9">
    <property type="entry name" value="DNA LIGASE"/>
    <property type="match status" value="1"/>
</dbReference>
<evidence type="ECO:0000256" key="8">
    <source>
        <dbReference type="ARBA" id="ARBA00022833"/>
    </source>
</evidence>
<dbReference type="GO" id="GO:0003677">
    <property type="term" value="F:DNA binding"/>
    <property type="evidence" value="ECO:0007669"/>
    <property type="project" value="InterPro"/>
</dbReference>
<dbReference type="GO" id="GO:0003911">
    <property type="term" value="F:DNA ligase (NAD+) activity"/>
    <property type="evidence" value="ECO:0007669"/>
    <property type="project" value="UniProtKB-UniRule"/>
</dbReference>
<feature type="binding site" evidence="15">
    <location>
        <position position="411"/>
    </location>
    <ligand>
        <name>Zn(2+)</name>
        <dbReference type="ChEBI" id="CHEBI:29105"/>
    </ligand>
</feature>
<dbReference type="EMBL" id="CP045798">
    <property type="protein sequence ID" value="QNB47687.1"/>
    <property type="molecule type" value="Genomic_DNA"/>
</dbReference>
<feature type="active site" description="N6-AMP-lysine intermediate" evidence="15">
    <location>
        <position position="124"/>
    </location>
</feature>
<dbReference type="SMART" id="SM00278">
    <property type="entry name" value="HhH1"/>
    <property type="match status" value="4"/>
</dbReference>
<dbReference type="GO" id="GO:0005829">
    <property type="term" value="C:cytosol"/>
    <property type="evidence" value="ECO:0007669"/>
    <property type="project" value="TreeGrafter"/>
</dbReference>
<dbReference type="KEGG" id="tfr:BR63_16275"/>
<reference evidence="17 18" key="1">
    <citation type="journal article" date="2019" name="Front. Microbiol.">
        <title>Thermoanaerosceptrum fracticalcis gen. nov. sp. nov., a Novel Fumarate-Fermenting Microorganism From a Deep Fractured Carbonate Aquifer of the US Great Basin.</title>
        <authorList>
            <person name="Hamilton-Brehm S.D."/>
            <person name="Stewart L.E."/>
            <person name="Zavarin M."/>
            <person name="Caldwell M."/>
            <person name="Lawson P.A."/>
            <person name="Onstott T.C."/>
            <person name="Grzymski J."/>
            <person name="Neveux I."/>
            <person name="Lollar B.S."/>
            <person name="Russell C.E."/>
            <person name="Moser D.P."/>
        </authorList>
    </citation>
    <scope>NUCLEOTIDE SEQUENCE [LARGE SCALE GENOMIC DNA]</scope>
    <source>
        <strain evidence="17 18">DRI-13</strain>
    </source>
</reference>
<dbReference type="Pfam" id="PF00533">
    <property type="entry name" value="BRCT"/>
    <property type="match status" value="1"/>
</dbReference>
<dbReference type="Pfam" id="PF03120">
    <property type="entry name" value="OB_DNA_ligase"/>
    <property type="match status" value="1"/>
</dbReference>
<dbReference type="SMART" id="SM00532">
    <property type="entry name" value="LIGANc"/>
    <property type="match status" value="1"/>
</dbReference>
<evidence type="ECO:0000256" key="14">
    <source>
        <dbReference type="ARBA" id="ARBA00060881"/>
    </source>
</evidence>
<dbReference type="InterPro" id="IPR013839">
    <property type="entry name" value="DNAligase_adenylation"/>
</dbReference>
<dbReference type="PROSITE" id="PS01056">
    <property type="entry name" value="DNA_LIGASE_N2"/>
    <property type="match status" value="1"/>
</dbReference>
<dbReference type="InterPro" id="IPR013840">
    <property type="entry name" value="DNAligase_N"/>
</dbReference>
<evidence type="ECO:0000256" key="7">
    <source>
        <dbReference type="ARBA" id="ARBA00022763"/>
    </source>
</evidence>
<keyword evidence="7 15" id="KW-0227">DNA damage</keyword>
<organism evidence="17 18">
    <name type="scientific">Thermanaerosceptrum fracticalcis</name>
    <dbReference type="NCBI Taxonomy" id="1712410"/>
    <lineage>
        <taxon>Bacteria</taxon>
        <taxon>Bacillati</taxon>
        <taxon>Bacillota</taxon>
        <taxon>Clostridia</taxon>
        <taxon>Eubacteriales</taxon>
        <taxon>Peptococcaceae</taxon>
        <taxon>Thermanaerosceptrum</taxon>
    </lineage>
</organism>
<accession>A0A7G6E6I3</accession>
<dbReference type="OrthoDB" id="9759736at2"/>
<comment type="function">
    <text evidence="1 15">DNA ligase that catalyzes the formation of phosphodiester linkages between 5'-phosphoryl and 3'-hydroxyl groups in double-stranded DNA using NAD as a coenzyme and as the energy source for the reaction. It is essential for DNA replication and repair of damaged DNA.</text>
</comment>
<evidence type="ECO:0000256" key="1">
    <source>
        <dbReference type="ARBA" id="ARBA00004067"/>
    </source>
</evidence>
<name>A0A7G6E6I3_THEFR</name>
<dbReference type="GO" id="GO:0006281">
    <property type="term" value="P:DNA repair"/>
    <property type="evidence" value="ECO:0007669"/>
    <property type="project" value="UniProtKB-KW"/>
</dbReference>
<evidence type="ECO:0000256" key="13">
    <source>
        <dbReference type="ARBA" id="ARBA00034005"/>
    </source>
</evidence>
<dbReference type="Gene3D" id="1.10.287.610">
    <property type="entry name" value="Helix hairpin bin"/>
    <property type="match status" value="1"/>
</dbReference>
<comment type="catalytic activity">
    <reaction evidence="13 15">
        <text>NAD(+) + (deoxyribonucleotide)n-3'-hydroxyl + 5'-phospho-(deoxyribonucleotide)m = (deoxyribonucleotide)n+m + AMP + beta-nicotinamide D-nucleotide.</text>
        <dbReference type="EC" id="6.5.1.2"/>
    </reaction>
</comment>
<comment type="caution">
    <text evidence="15">Lacks conserved residue(s) required for the propagation of feature annotation.</text>
</comment>
<evidence type="ECO:0000256" key="2">
    <source>
        <dbReference type="ARBA" id="ARBA00012722"/>
    </source>
</evidence>
<keyword evidence="18" id="KW-1185">Reference proteome</keyword>
<protein>
    <recommendedName>
        <fullName evidence="3 15">DNA ligase</fullName>
        <ecNumber evidence="2 15">6.5.1.2</ecNumber>
    </recommendedName>
    <alternativeName>
        <fullName evidence="15">Polydeoxyribonucleotide synthase [NAD(+)]</fullName>
    </alternativeName>
</protein>
<dbReference type="PIRSF" id="PIRSF001604">
    <property type="entry name" value="LigA"/>
    <property type="match status" value="1"/>
</dbReference>
<keyword evidence="11 15" id="KW-0234">DNA repair</keyword>
<keyword evidence="8 15" id="KW-0862">Zinc</keyword>
<proteinExistence type="inferred from homology"/>
<dbReference type="AlphaFoldDB" id="A0A7G6E6I3"/>
<dbReference type="Gene3D" id="2.40.50.140">
    <property type="entry name" value="Nucleic acid-binding proteins"/>
    <property type="match status" value="1"/>
</dbReference>
<evidence type="ECO:0000259" key="16">
    <source>
        <dbReference type="PROSITE" id="PS50172"/>
    </source>
</evidence>
<dbReference type="CDD" id="cd17748">
    <property type="entry name" value="BRCT_DNA_ligase_like"/>
    <property type="match status" value="1"/>
</dbReference>
<keyword evidence="10 15" id="KW-0520">NAD</keyword>
<sequence>MDQTEMLKEMEKLVEQLNQYAYEYYTLDNPSISDREYDRLYDRLKAMEEKTGVVLPNSPTQRVGDVLLTEFKKHTHKAKLWSLDKAQNEEELRSWEKRLEKAIEEYNASHDVPLPPLSYVVTLKFDGLTINLTYYEGVLQHAATRGTGEVGEEILAQIKTIKSIPLAIKSKALLEIRGEALMTKKAFAEYNAKALVPLKNPRNGAAGALRNLNIQETAKRKLIAWFYDIGFSQGESFRNYEEILAFLKEQKLPVHKYHKTCRSIAEVIREVKELERIRDTFEFEIDGAVIVVNDLPTREVIGYTIKFPKWAIAYKFEAKDAVTTVLAVEWNVGRTGKVTPTALLEPVDIGGVTVKRATLNNMDDIKRKGVRLGCQVFVRRSNDVIPEITGVVEESLSGTAEIKAPEVCPACGADLIQDGVHLFCENSLSCKPQLVKSIVHFASREAMNIEGFSEKTAEQLFEKLDIREISDLYRLTREDLFTLEKFKEKKVQNLLDSIEKSKDCTLDSFIYALGIPNVGKKTAGDLARTFQSLEGVMQATREELLAIPEIGEIVADSILKFLHDEKIKESIESLLASGVRPQFVKGPETDSPFKDKTVVVTGTLQNFTRSEIEKLLSDLGAKVSGSVSKKTDYVIAGENAGSKLDKARAILETEPESILKILTEEEFQELLKGIKS</sequence>
<dbReference type="InterPro" id="IPR036420">
    <property type="entry name" value="BRCT_dom_sf"/>
</dbReference>
<comment type="cofactor">
    <cofactor evidence="15">
        <name>Mg(2+)</name>
        <dbReference type="ChEBI" id="CHEBI:18420"/>
    </cofactor>
    <cofactor evidence="15">
        <name>Mn(2+)</name>
        <dbReference type="ChEBI" id="CHEBI:29035"/>
    </cofactor>
</comment>
<dbReference type="PANTHER" id="PTHR23389">
    <property type="entry name" value="CHROMOSOME TRANSMISSION FIDELITY FACTOR 18"/>
    <property type="match status" value="1"/>
</dbReference>
<evidence type="ECO:0000313" key="17">
    <source>
        <dbReference type="EMBL" id="QNB47687.1"/>
    </source>
</evidence>
<feature type="binding site" evidence="15">
    <location>
        <position position="430"/>
    </location>
    <ligand>
        <name>Zn(2+)</name>
        <dbReference type="ChEBI" id="CHEBI:29105"/>
    </ligand>
</feature>
<keyword evidence="12 15" id="KW-0464">Manganese</keyword>
<dbReference type="InterPro" id="IPR004150">
    <property type="entry name" value="NAD_DNA_ligase_OB"/>
</dbReference>
<evidence type="ECO:0000256" key="6">
    <source>
        <dbReference type="ARBA" id="ARBA00022723"/>
    </source>
</evidence>
<dbReference type="GO" id="GO:0046872">
    <property type="term" value="F:metal ion binding"/>
    <property type="evidence" value="ECO:0007669"/>
    <property type="project" value="UniProtKB-KW"/>
</dbReference>
<comment type="similarity">
    <text evidence="14 15">Belongs to the NAD-dependent DNA ligase family. LigA subfamily.</text>
</comment>
<evidence type="ECO:0000256" key="5">
    <source>
        <dbReference type="ARBA" id="ARBA00022705"/>
    </source>
</evidence>
<feature type="binding site" evidence="15">
    <location>
        <position position="408"/>
    </location>
    <ligand>
        <name>Zn(2+)</name>
        <dbReference type="ChEBI" id="CHEBI:29105"/>
    </ligand>
</feature>
<evidence type="ECO:0000256" key="9">
    <source>
        <dbReference type="ARBA" id="ARBA00022842"/>
    </source>
</evidence>
<dbReference type="EC" id="6.5.1.2" evidence="2 15"/>
<dbReference type="Gene3D" id="3.30.470.30">
    <property type="entry name" value="DNA ligase/mRNA capping enzyme"/>
    <property type="match status" value="1"/>
</dbReference>
<dbReference type="HAMAP" id="MF_01588">
    <property type="entry name" value="DNA_ligase_A"/>
    <property type="match status" value="1"/>
</dbReference>
<feature type="binding site" evidence="15">
    <location>
        <position position="145"/>
    </location>
    <ligand>
        <name>NAD(+)</name>
        <dbReference type="ChEBI" id="CHEBI:57540"/>
    </ligand>
</feature>
<dbReference type="SMART" id="SM00292">
    <property type="entry name" value="BRCT"/>
    <property type="match status" value="1"/>
</dbReference>
<keyword evidence="9 15" id="KW-0460">Magnesium</keyword>
<dbReference type="NCBIfam" id="TIGR00575">
    <property type="entry name" value="dnlj"/>
    <property type="match status" value="1"/>
</dbReference>
<evidence type="ECO:0000256" key="15">
    <source>
        <dbReference type="HAMAP-Rule" id="MF_01588"/>
    </source>
</evidence>
<dbReference type="RefSeq" id="WP_034424366.1">
    <property type="nucleotide sequence ID" value="NZ_CP045798.1"/>
</dbReference>
<evidence type="ECO:0000256" key="12">
    <source>
        <dbReference type="ARBA" id="ARBA00023211"/>
    </source>
</evidence>
<dbReference type="FunFam" id="1.10.150.20:FF:000007">
    <property type="entry name" value="DNA ligase"/>
    <property type="match status" value="1"/>
</dbReference>
<dbReference type="FunFam" id="1.10.150.20:FF:000006">
    <property type="entry name" value="DNA ligase"/>
    <property type="match status" value="1"/>
</dbReference>
<feature type="binding site" evidence="15">
    <location>
        <position position="315"/>
    </location>
    <ligand>
        <name>NAD(+)</name>
        <dbReference type="ChEBI" id="CHEBI:57540"/>
    </ligand>
</feature>
<dbReference type="SUPFAM" id="SSF47781">
    <property type="entry name" value="RuvA domain 2-like"/>
    <property type="match status" value="1"/>
</dbReference>
<dbReference type="InterPro" id="IPR010994">
    <property type="entry name" value="RuvA_2-like"/>
</dbReference>
<gene>
    <name evidence="15 17" type="primary">ligA</name>
    <name evidence="17" type="ORF">BR63_16275</name>
</gene>
<evidence type="ECO:0000256" key="4">
    <source>
        <dbReference type="ARBA" id="ARBA00022598"/>
    </source>
</evidence>
<dbReference type="SUPFAM" id="SSF56091">
    <property type="entry name" value="DNA ligase/mRNA capping enzyme, catalytic domain"/>
    <property type="match status" value="1"/>
</dbReference>
<dbReference type="InterPro" id="IPR033136">
    <property type="entry name" value="DNA_ligase_CS"/>
</dbReference>
<dbReference type="InterPro" id="IPR012340">
    <property type="entry name" value="NA-bd_OB-fold"/>
</dbReference>
<evidence type="ECO:0000256" key="3">
    <source>
        <dbReference type="ARBA" id="ARBA00013308"/>
    </source>
</evidence>
<keyword evidence="4 15" id="KW-0436">Ligase</keyword>
<dbReference type="InterPro" id="IPR003583">
    <property type="entry name" value="Hlx-hairpin-Hlx_DNA-bd_motif"/>
</dbReference>
<feature type="binding site" evidence="15">
    <location>
        <begin position="82"/>
        <end position="83"/>
    </location>
    <ligand>
        <name>NAD(+)</name>
        <dbReference type="ChEBI" id="CHEBI:57540"/>
    </ligand>
</feature>
<feature type="binding site" evidence="15">
    <location>
        <begin position="34"/>
        <end position="38"/>
    </location>
    <ligand>
        <name>NAD(+)</name>
        <dbReference type="ChEBI" id="CHEBI:57540"/>
    </ligand>
</feature>
<dbReference type="PROSITE" id="PS50172">
    <property type="entry name" value="BRCT"/>
    <property type="match status" value="1"/>
</dbReference>
<dbReference type="SUPFAM" id="SSF52113">
    <property type="entry name" value="BRCT domain"/>
    <property type="match status" value="1"/>
</dbReference>
<evidence type="ECO:0000256" key="11">
    <source>
        <dbReference type="ARBA" id="ARBA00023204"/>
    </source>
</evidence>
<dbReference type="GO" id="GO:0006260">
    <property type="term" value="P:DNA replication"/>
    <property type="evidence" value="ECO:0007669"/>
    <property type="project" value="UniProtKB-KW"/>
</dbReference>
<feature type="binding site" evidence="15">
    <location>
        <position position="179"/>
    </location>
    <ligand>
        <name>NAD(+)</name>
        <dbReference type="ChEBI" id="CHEBI:57540"/>
    </ligand>
</feature>
<keyword evidence="5 15" id="KW-0235">DNA replication</keyword>
<dbReference type="InterPro" id="IPR041663">
    <property type="entry name" value="DisA/LigA_HHH"/>
</dbReference>
<dbReference type="InterPro" id="IPR001679">
    <property type="entry name" value="DNA_ligase"/>
</dbReference>
<dbReference type="Gene3D" id="1.10.150.20">
    <property type="entry name" value="5' to 3' exonuclease, C-terminal subdomain"/>
    <property type="match status" value="2"/>
</dbReference>
<dbReference type="Gene3D" id="3.40.50.10190">
    <property type="entry name" value="BRCT domain"/>
    <property type="match status" value="1"/>
</dbReference>
<feature type="binding site" evidence="15">
    <location>
        <position position="424"/>
    </location>
    <ligand>
        <name>Zn(2+)</name>
        <dbReference type="ChEBI" id="CHEBI:29105"/>
    </ligand>
</feature>
<dbReference type="Proteomes" id="UP000515847">
    <property type="component" value="Chromosome"/>
</dbReference>
<evidence type="ECO:0000313" key="18">
    <source>
        <dbReference type="Proteomes" id="UP000515847"/>
    </source>
</evidence>
<dbReference type="Pfam" id="PF14520">
    <property type="entry name" value="HHH_5"/>
    <property type="match status" value="1"/>
</dbReference>
<feature type="domain" description="BRCT" evidence="16">
    <location>
        <begin position="588"/>
        <end position="676"/>
    </location>
</feature>
<dbReference type="Pfam" id="PF01653">
    <property type="entry name" value="DNA_ligase_aden"/>
    <property type="match status" value="1"/>
</dbReference>
<dbReference type="Pfam" id="PF12826">
    <property type="entry name" value="HHH_2"/>
    <property type="match status" value="1"/>
</dbReference>